<dbReference type="InterPro" id="IPR041489">
    <property type="entry name" value="PDZ_6"/>
</dbReference>
<dbReference type="KEGG" id="mas:Mahau_1856"/>
<dbReference type="Proteomes" id="UP000008457">
    <property type="component" value="Chromosome"/>
</dbReference>
<proteinExistence type="predicted"/>
<dbReference type="Pfam" id="PF17820">
    <property type="entry name" value="PDZ_6"/>
    <property type="match status" value="1"/>
</dbReference>
<dbReference type="PROSITE" id="PS50106">
    <property type="entry name" value="PDZ"/>
    <property type="match status" value="1"/>
</dbReference>
<name>F4A1B4_MAHA5</name>
<dbReference type="SUPFAM" id="SSF50156">
    <property type="entry name" value="PDZ domain-like"/>
    <property type="match status" value="1"/>
</dbReference>
<accession>F4A1B4</accession>
<dbReference type="Gene3D" id="3.20.20.70">
    <property type="entry name" value="Aldolase class I"/>
    <property type="match status" value="1"/>
</dbReference>
<dbReference type="Pfam" id="PF19238">
    <property type="entry name" value="Radical_SAM_2"/>
    <property type="match status" value="1"/>
</dbReference>
<dbReference type="InterPro" id="IPR058240">
    <property type="entry name" value="rSAM_sf"/>
</dbReference>
<dbReference type="InterPro" id="IPR007549">
    <property type="entry name" value="DUF512"/>
</dbReference>
<dbReference type="EMBL" id="CP002360">
    <property type="protein sequence ID" value="AEE97033.1"/>
    <property type="molecule type" value="Genomic_DNA"/>
</dbReference>
<protein>
    <recommendedName>
        <fullName evidence="1">PDZ domain-containing protein</fullName>
    </recommendedName>
</protein>
<dbReference type="Pfam" id="PF04459">
    <property type="entry name" value="DUF512"/>
    <property type="match status" value="1"/>
</dbReference>
<dbReference type="InterPro" id="IPR045375">
    <property type="entry name" value="Put_radical_SAM-like_N"/>
</dbReference>
<dbReference type="RefSeq" id="WP_013781461.1">
    <property type="nucleotide sequence ID" value="NC_015520.1"/>
</dbReference>
<dbReference type="Gene3D" id="2.30.42.10">
    <property type="match status" value="1"/>
</dbReference>
<evidence type="ECO:0000313" key="3">
    <source>
        <dbReference type="Proteomes" id="UP000008457"/>
    </source>
</evidence>
<dbReference type="eggNOG" id="COG1625">
    <property type="taxonomic scope" value="Bacteria"/>
</dbReference>
<dbReference type="InterPro" id="IPR001478">
    <property type="entry name" value="PDZ"/>
</dbReference>
<dbReference type="InterPro" id="IPR013785">
    <property type="entry name" value="Aldolase_TIM"/>
</dbReference>
<dbReference type="AlphaFoldDB" id="F4A1B4"/>
<dbReference type="OrthoDB" id="9774724at2"/>
<evidence type="ECO:0000259" key="1">
    <source>
        <dbReference type="PROSITE" id="PS50106"/>
    </source>
</evidence>
<dbReference type="HOGENOM" id="CLU_037396_0_0_9"/>
<gene>
    <name evidence="2" type="ordered locus">Mahau_1856</name>
</gene>
<dbReference type="InterPro" id="IPR036034">
    <property type="entry name" value="PDZ_sf"/>
</dbReference>
<dbReference type="STRING" id="697281.Mahau_1856"/>
<reference evidence="2 3" key="2">
    <citation type="journal article" date="2011" name="Stand. Genomic Sci.">
        <title>Complete genome sequence of Mahella australiensis type strain (50-1 BON).</title>
        <authorList>
            <person name="Sikorski J."/>
            <person name="Teshima H."/>
            <person name="Nolan M."/>
            <person name="Lucas S."/>
            <person name="Hammon N."/>
            <person name="Deshpande S."/>
            <person name="Cheng J.F."/>
            <person name="Pitluck S."/>
            <person name="Liolios K."/>
            <person name="Pagani I."/>
            <person name="Ivanova N."/>
            <person name="Huntemann M."/>
            <person name="Mavromatis K."/>
            <person name="Ovchinikova G."/>
            <person name="Pati A."/>
            <person name="Tapia R."/>
            <person name="Han C."/>
            <person name="Goodwin L."/>
            <person name="Chen A."/>
            <person name="Palaniappan K."/>
            <person name="Land M."/>
            <person name="Hauser L."/>
            <person name="Ngatchou-Djao O.D."/>
            <person name="Rohde M."/>
            <person name="Pukall R."/>
            <person name="Spring S."/>
            <person name="Abt B."/>
            <person name="Goker M."/>
            <person name="Detter J.C."/>
            <person name="Woyke T."/>
            <person name="Bristow J."/>
            <person name="Markowitz V."/>
            <person name="Hugenholtz P."/>
            <person name="Eisen J.A."/>
            <person name="Kyrpides N.C."/>
            <person name="Klenk H.P."/>
            <person name="Lapidus A."/>
        </authorList>
    </citation>
    <scope>NUCLEOTIDE SEQUENCE [LARGE SCALE GENOMIC DNA]</scope>
    <source>
        <strain evidence="3">DSM 15567 / CIP 107919 / 50-1 BON</strain>
    </source>
</reference>
<reference evidence="3" key="1">
    <citation type="submission" date="2010-11" db="EMBL/GenBank/DDBJ databases">
        <title>The complete genome of Mahella australiensis DSM 15567.</title>
        <authorList>
            <consortium name="US DOE Joint Genome Institute (JGI-PGF)"/>
            <person name="Lucas S."/>
            <person name="Copeland A."/>
            <person name="Lapidus A."/>
            <person name="Bruce D."/>
            <person name="Goodwin L."/>
            <person name="Pitluck S."/>
            <person name="Kyrpides N."/>
            <person name="Mavromatis K."/>
            <person name="Pagani I."/>
            <person name="Ivanova N."/>
            <person name="Teshima H."/>
            <person name="Brettin T."/>
            <person name="Detter J.C."/>
            <person name="Han C."/>
            <person name="Tapia R."/>
            <person name="Land M."/>
            <person name="Hauser L."/>
            <person name="Markowitz V."/>
            <person name="Cheng J.-F."/>
            <person name="Hugenholtz P."/>
            <person name="Woyke T."/>
            <person name="Wu D."/>
            <person name="Spring S."/>
            <person name="Pukall R."/>
            <person name="Steenblock K."/>
            <person name="Schneider S."/>
            <person name="Klenk H.-P."/>
            <person name="Eisen J.A."/>
        </authorList>
    </citation>
    <scope>NUCLEOTIDE SEQUENCE [LARGE SCALE GENOMIC DNA]</scope>
    <source>
        <strain evidence="3">DSM 15567 / CIP 107919 / 50-1 BON</strain>
    </source>
</reference>
<dbReference type="SUPFAM" id="SSF102114">
    <property type="entry name" value="Radical SAM enzymes"/>
    <property type="match status" value="1"/>
</dbReference>
<organism evidence="2 3">
    <name type="scientific">Mahella australiensis (strain DSM 15567 / CIP 107919 / 50-1 BON)</name>
    <dbReference type="NCBI Taxonomy" id="697281"/>
    <lineage>
        <taxon>Bacteria</taxon>
        <taxon>Bacillati</taxon>
        <taxon>Bacillota</taxon>
        <taxon>Clostridia</taxon>
        <taxon>Thermoanaerobacterales</taxon>
        <taxon>Thermoanaerobacterales Family IV. Incertae Sedis</taxon>
        <taxon>Mahella</taxon>
    </lineage>
</organism>
<evidence type="ECO:0000313" key="2">
    <source>
        <dbReference type="EMBL" id="AEE97033.1"/>
    </source>
</evidence>
<feature type="domain" description="PDZ" evidence="1">
    <location>
        <begin position="1"/>
        <end position="37"/>
    </location>
</feature>
<keyword evidence="3" id="KW-1185">Reference proteome</keyword>
<sequence length="436" mass="50202">MKGHYIADVMEGSLAKLYDIKSGDVILTINGMPIEDVLDYRFLIADERVELEIKGKDGLVRNIIIEKDYDQDLGLVFDNPLMDKERVCRNRCIFCFVDQLPKGVRPTLKYKDDDWRLSFLDGNYITLTNLTEHDIDRITKMHISPLYVSIHAVDPKVRSFMLGIPETDNIMNILQRFKEHNIMVHGQMVLCPGINDGDVLDDSIKRLMELWPSLQSLAVVPVGLTEHRQKLYPLRMYEQHTAVSVLDQIEKWQSLCFDRLGTRWVFAADELYLIAQRHWPPYESYEDFPQLENGVGLLAMFEKQFYKGLEKYKIDTHTKVRLSVATGLSAADFMQELSHKLADDYGININVYPIKNNYFGKTVTVAGLVVGGDIIEQLRNVDLGDALLIPKCMLREGETVFLDDMTLDEVRQALNARIRVVDVDGEAFLREVMKYR</sequence>